<dbReference type="SUPFAM" id="SSF48239">
    <property type="entry name" value="Terpenoid cyclases/Protein prenyltransferases"/>
    <property type="match status" value="1"/>
</dbReference>
<organism evidence="7">
    <name type="scientific">Candidatus Thiocaldithrix dubininis</name>
    <dbReference type="NCBI Taxonomy" id="3080823"/>
    <lineage>
        <taxon>Bacteria</taxon>
        <taxon>Pseudomonadati</taxon>
        <taxon>Pseudomonadota</taxon>
        <taxon>Gammaproteobacteria</taxon>
        <taxon>Thiotrichales</taxon>
        <taxon>Thiotrichaceae</taxon>
        <taxon>Candidatus Thiocaldithrix</taxon>
    </lineage>
</organism>
<dbReference type="InterPro" id="IPR011625">
    <property type="entry name" value="A2M_N_BRD"/>
</dbReference>
<dbReference type="PIRSF" id="PIRSF038980">
    <property type="entry name" value="A2M_bac"/>
    <property type="match status" value="1"/>
</dbReference>
<dbReference type="InterPro" id="IPR001599">
    <property type="entry name" value="Macroglobln_a2"/>
</dbReference>
<name>A0AA95KGG7_9GAMM</name>
<dbReference type="Pfam" id="PF21142">
    <property type="entry name" value="A2M_bMG2"/>
    <property type="match status" value="1"/>
</dbReference>
<reference evidence="7" key="2">
    <citation type="submission" date="2023-04" db="EMBL/GenBank/DDBJ databases">
        <authorList>
            <person name="Beletskiy A.V."/>
            <person name="Mardanov A.V."/>
            <person name="Ravin N.V."/>
        </authorList>
    </citation>
    <scope>NUCLEOTIDE SEQUENCE</scope>
    <source>
        <strain evidence="7">GKL-01</strain>
    </source>
</reference>
<dbReference type="Proteomes" id="UP001300672">
    <property type="component" value="Chromosome"/>
</dbReference>
<dbReference type="PANTHER" id="PTHR40094">
    <property type="entry name" value="ALPHA-2-MACROGLOBULIN HOMOLOG"/>
    <property type="match status" value="1"/>
</dbReference>
<dbReference type="InterPro" id="IPR051802">
    <property type="entry name" value="YfhM-like"/>
</dbReference>
<evidence type="ECO:0000259" key="6">
    <source>
        <dbReference type="SMART" id="SM01360"/>
    </source>
</evidence>
<keyword evidence="3" id="KW-0472">Membrane</keyword>
<evidence type="ECO:0000259" key="5">
    <source>
        <dbReference type="SMART" id="SM01359"/>
    </source>
</evidence>
<keyword evidence="2 4" id="KW-0732">Signal</keyword>
<comment type="similarity">
    <text evidence="1">Belongs to the protease inhibitor I39 (alpha-2-macroglobulin) family. Bacterial alpha-2-macroglobulin subfamily.</text>
</comment>
<dbReference type="CDD" id="cd02891">
    <property type="entry name" value="A2M_like"/>
    <property type="match status" value="1"/>
</dbReference>
<dbReference type="Pfam" id="PF17973">
    <property type="entry name" value="bMG10"/>
    <property type="match status" value="1"/>
</dbReference>
<dbReference type="Pfam" id="PF07678">
    <property type="entry name" value="TED_complement"/>
    <property type="match status" value="1"/>
</dbReference>
<dbReference type="InterPro" id="IPR040639">
    <property type="entry name" value="A2MG_MG1"/>
</dbReference>
<evidence type="ECO:0000256" key="3">
    <source>
        <dbReference type="PIRNR" id="PIRNR038980"/>
    </source>
</evidence>
<proteinExistence type="inferred from homology"/>
<dbReference type="GO" id="GO:0004866">
    <property type="term" value="F:endopeptidase inhibitor activity"/>
    <property type="evidence" value="ECO:0007669"/>
    <property type="project" value="UniProtKB-UniRule"/>
</dbReference>
<feature type="domain" description="Alpha-2-macroglobulin bait region" evidence="5">
    <location>
        <begin position="736"/>
        <end position="880"/>
    </location>
</feature>
<keyword evidence="3" id="KW-0646">Protease inhibitor</keyword>
<dbReference type="Pfam" id="PF07703">
    <property type="entry name" value="A2M_BRD"/>
    <property type="match status" value="1"/>
</dbReference>
<evidence type="ECO:0000256" key="2">
    <source>
        <dbReference type="ARBA" id="ARBA00022729"/>
    </source>
</evidence>
<dbReference type="InterPro" id="IPR041462">
    <property type="entry name" value="Bact_A2M_MG6"/>
</dbReference>
<dbReference type="PANTHER" id="PTHR40094:SF1">
    <property type="entry name" value="UBIQUITIN DOMAIN-CONTAINING PROTEIN"/>
    <property type="match status" value="1"/>
</dbReference>
<dbReference type="InterPro" id="IPR041203">
    <property type="entry name" value="Bact_A2M_MG5"/>
</dbReference>
<protein>
    <recommendedName>
        <fullName evidence="3">Alpha-2-macroglobulin</fullName>
    </recommendedName>
</protein>
<dbReference type="GO" id="GO:0005615">
    <property type="term" value="C:extracellular space"/>
    <property type="evidence" value="ECO:0007669"/>
    <property type="project" value="InterPro"/>
</dbReference>
<feature type="domain" description="Alpha-2-macroglobulin" evidence="6">
    <location>
        <begin position="943"/>
        <end position="1031"/>
    </location>
</feature>
<dbReference type="InterPro" id="IPR047565">
    <property type="entry name" value="Alpha-macroglob_thiol-ester_cl"/>
</dbReference>
<evidence type="ECO:0000256" key="4">
    <source>
        <dbReference type="SAM" id="SignalP"/>
    </source>
</evidence>
<dbReference type="Pfam" id="PF01835">
    <property type="entry name" value="MG2"/>
    <property type="match status" value="1"/>
</dbReference>
<dbReference type="Pfam" id="PF17970">
    <property type="entry name" value="bMG1"/>
    <property type="match status" value="1"/>
</dbReference>
<dbReference type="Pfam" id="PF11974">
    <property type="entry name" value="bMG3"/>
    <property type="match status" value="1"/>
</dbReference>
<evidence type="ECO:0000313" key="7">
    <source>
        <dbReference type="EMBL" id="WGZ89610.1"/>
    </source>
</evidence>
<dbReference type="Gene3D" id="1.50.10.20">
    <property type="match status" value="1"/>
</dbReference>
<dbReference type="InterPro" id="IPR026284">
    <property type="entry name" value="A2MG_proteobact"/>
</dbReference>
<dbReference type="Pfam" id="PF17962">
    <property type="entry name" value="bMG6"/>
    <property type="match status" value="1"/>
</dbReference>
<reference evidence="7" key="1">
    <citation type="journal article" date="2023" name="Int. J. Mol. Sci.">
        <title>Metagenomics Revealed a New Genus 'Candidatus Thiocaldithrix dubininis' gen. nov., sp. nov. and a New Species 'Candidatus Thiothrix putei' sp. nov. in the Family Thiotrichaceae, Some Members of Which Have Traits of Both Na+- and H+-Motive Energetics.</title>
        <authorList>
            <person name="Ravin N.V."/>
            <person name="Muntyan M.S."/>
            <person name="Smolyakov D.D."/>
            <person name="Rudenko T.S."/>
            <person name="Beletsky A.V."/>
            <person name="Mardanov A.V."/>
            <person name="Grabovich M.Y."/>
        </authorList>
    </citation>
    <scope>NUCLEOTIDE SEQUENCE</scope>
    <source>
        <strain evidence="7">GKL-01</strain>
    </source>
</reference>
<gene>
    <name evidence="7" type="ORF">QJT80_08815</name>
</gene>
<dbReference type="SMART" id="SM01360">
    <property type="entry name" value="A2M"/>
    <property type="match status" value="1"/>
</dbReference>
<dbReference type="InterPro" id="IPR002890">
    <property type="entry name" value="MG2"/>
</dbReference>
<dbReference type="InterPro" id="IPR008930">
    <property type="entry name" value="Terpenoid_cyclase/PrenylTrfase"/>
</dbReference>
<dbReference type="Pfam" id="PF17972">
    <property type="entry name" value="bMG5"/>
    <property type="match status" value="1"/>
</dbReference>
<dbReference type="Gene3D" id="2.60.40.1930">
    <property type="match status" value="1"/>
</dbReference>
<dbReference type="Pfam" id="PF00207">
    <property type="entry name" value="A2M"/>
    <property type="match status" value="1"/>
</dbReference>
<keyword evidence="3" id="KW-1003">Cell membrane</keyword>
<feature type="chain" id="PRO_5041648873" description="Alpha-2-macroglobulin" evidence="4">
    <location>
        <begin position="26"/>
        <end position="1626"/>
    </location>
</feature>
<feature type="signal peptide" evidence="4">
    <location>
        <begin position="1"/>
        <end position="25"/>
    </location>
</feature>
<dbReference type="SMART" id="SM01359">
    <property type="entry name" value="A2M_N_2"/>
    <property type="match status" value="1"/>
</dbReference>
<dbReference type="SMART" id="SM01419">
    <property type="entry name" value="Thiol-ester_cl"/>
    <property type="match status" value="1"/>
</dbReference>
<dbReference type="InterPro" id="IPR021868">
    <property type="entry name" value="Alpha_2_Macroglob_MG3"/>
</dbReference>
<dbReference type="InterPro" id="IPR041246">
    <property type="entry name" value="Bact_MG10"/>
</dbReference>
<accession>A0AA95KGG7</accession>
<dbReference type="KEGG" id="tdu:QJT80_08815"/>
<evidence type="ECO:0000256" key="1">
    <source>
        <dbReference type="ARBA" id="ARBA00010556"/>
    </source>
</evidence>
<dbReference type="InterPro" id="IPR011626">
    <property type="entry name" value="Alpha-macroglobulin_TED"/>
</dbReference>
<comment type="function">
    <text evidence="3">Protects the bacterial cell from host peptidases.</text>
</comment>
<dbReference type="InterPro" id="IPR049120">
    <property type="entry name" value="A2M_bMG2"/>
</dbReference>
<dbReference type="EMBL" id="CP124755">
    <property type="protein sequence ID" value="WGZ89610.1"/>
    <property type="molecule type" value="Genomic_DNA"/>
</dbReference>
<sequence>MIRLRYPYWVGLLFLCLTAFSLLSAAETDTTANNAPAIPTTLPSFSNEALLNQMLVTDINERSLDGLPAIAITFSQKLKADSNFNNFITLTSDGKMVQGSWILASDPRRLYFTNITPQTDYRVQIRPGISAENGLPLQKPIDFAIKTRDVQPSFDFASRGMILPTKLASGLPIRVVNVPELEIEFLRVTPDKLPDMLKSISLGERVRQYQLEEIHAVTQSVYTGRYTTDAKPNARTSLNIPVGNIEPLKVPGLYFAVMHQPGRFGDDAYKISPFFVTNIGLHVRVYKNAVEVFANSLDAGKPLSGINLKLSGEKESLEATSNEQGQASFKTRPTGNLLLIANAGEQFAFLDMRDPALDLSEYSVSGLNDQAIAPFIYSTRDLYRPGETVDLAILLRDRDGKTVDIKNINLKIIRPDSKPLLEQNLVVANQALGYFNQKLALPSDAATGSWKAEVRLNAKDENAIASFDFHVEEFMPERMKLALSSATPILKPNEKLVLKAQGDYLYGAPASGNKVSLVRTIDIDRHPLKQWETYYFGNPADDKLIKREDLPEINLDEKGAGLIESEALDGKLNSPLTISLIATLHETGGRGVTRKFDQAFWPANSLVGIQPSFNNDTALNNSDAQFNLVRVNSQGLSAPSNQSLAVTLVREEKEYFWEYNDSEGWQRKDIASEYPLTLQKVQLDSKGQAKVSFPVTTGFYRLEVEDPETKLKTAYAFHAGWDWEQSENNAARPDQIELALDKPAYKAGDTVNLKITPPSAGEAIVAVEGSDLLWSQPISLPATGASVAIPVDANWARHDLYITVTNFRPASVEQKIAPNRALGIIYLPLDRADRKLNLAIDAPVKIQPESKVSVTVSADNLQGQSAFVTLAAVDVGVLNITDFKTPDPFKYYFSQHAYSPAMYDAYGKIIESVDGAMLRQRFGGDGIRSKGGAYARPDLKIVSLFSGAVAFNADGKATIELNIPGFDGTVRLMALAATSDKLGSAEKDMQVASPVVASLAAPRFLAAGDSAFVTVDLNNTTQETLSVSLKVSADPILGLNPLNQNLTIAAGKRQALRLPVTAQQAFGLGNVQLELSGKGFTAHRQLAVSVRPAYPAKQLAIYKEIPPGQNVKLDSSILQGLLPAGATASLTLAASSPLPLQNALQDLLQYPYGCLEQTTSSAWPYLYLEPDVAEKLGLKSMDMQERSNRVNSALLRLAGMQLSDGGFSTWEDESEVNYWLTPYVTDFLLDAKERGFAVPEWMLQRALKNLQEHLQEGERYIDSRYEFSDSPAHLDLATRAYAAYVLSRVKQAPLGTIRVIYDQEANNAKSGLPLVHLGLALSAQGDKQRADASMKRGLETVRDDKLYLGDYGSTLRDQAAILYLMLRYKTNIGNVSEQTKKLSTLLHANNYLSTQEQLFTFLAGKEILARAKDGWKAKLSIGGNPVDLSGTAPLYRSISMDELQKGIEISSSSGKLLYVGFNMEAYPAAAPEAKTDHIQVTRQWYNLQGKKLNAADLKPGMLLLTYLNVSSNDSLRDALVVDLVPAGLEVENTNLANNESLEGLQLEGTDKPLTELVDSTTLKHQEFRDDRYVAALALEPKTRYHLFYLARVVSSGKFAVPPPTVLDMYRPEFSGIGAAPSGLAIP</sequence>